<gene>
    <name evidence="5" type="ORF">VNO78_21118</name>
</gene>
<sequence length="231" mass="26572">MADKQPQLNGAYYGPMVPPTEAPPRQQHPHRGRRCCCCLFSFFWKLVLAIVIFLVLVFLIFWAVVQPRAFRIHVTDAHLTQFNYTAATNTLAYNLVLNFTARNPNKKLNIYYDQVEAHASYDGVRFNSTDVITWRNAFRQYTKTTDTMRAVFSGQRVMVLDDEQVVDFEGDKKRGVFDIDVRLNFRFRYRLGDVIGDDSKAKAKCELEVPLTSRANNGVTVFLPTGCDVHF</sequence>
<evidence type="ECO:0000256" key="1">
    <source>
        <dbReference type="ARBA" id="ARBA00004370"/>
    </source>
</evidence>
<evidence type="ECO:0000256" key="4">
    <source>
        <dbReference type="SAM" id="Phobius"/>
    </source>
</evidence>
<evidence type="ECO:0000256" key="2">
    <source>
        <dbReference type="ARBA" id="ARBA00023136"/>
    </source>
</evidence>
<comment type="subcellular location">
    <subcellularLocation>
        <location evidence="1">Membrane</location>
    </subcellularLocation>
</comment>
<evidence type="ECO:0008006" key="7">
    <source>
        <dbReference type="Google" id="ProtNLM"/>
    </source>
</evidence>
<dbReference type="PANTHER" id="PTHR31234:SF2">
    <property type="entry name" value="OS05G0199100 PROTEIN"/>
    <property type="match status" value="1"/>
</dbReference>
<feature type="region of interest" description="Disordered" evidence="3">
    <location>
        <begin position="1"/>
        <end position="26"/>
    </location>
</feature>
<feature type="transmembrane region" description="Helical" evidence="4">
    <location>
        <begin position="42"/>
        <end position="65"/>
    </location>
</feature>
<keyword evidence="2 4" id="KW-0472">Membrane</keyword>
<keyword evidence="6" id="KW-1185">Reference proteome</keyword>
<keyword evidence="4" id="KW-1133">Transmembrane helix</keyword>
<dbReference type="GO" id="GO:0098542">
    <property type="term" value="P:defense response to other organism"/>
    <property type="evidence" value="ECO:0007669"/>
    <property type="project" value="InterPro"/>
</dbReference>
<organism evidence="5 6">
    <name type="scientific">Psophocarpus tetragonolobus</name>
    <name type="common">Winged bean</name>
    <name type="synonym">Dolichos tetragonolobus</name>
    <dbReference type="NCBI Taxonomy" id="3891"/>
    <lineage>
        <taxon>Eukaryota</taxon>
        <taxon>Viridiplantae</taxon>
        <taxon>Streptophyta</taxon>
        <taxon>Embryophyta</taxon>
        <taxon>Tracheophyta</taxon>
        <taxon>Spermatophyta</taxon>
        <taxon>Magnoliopsida</taxon>
        <taxon>eudicotyledons</taxon>
        <taxon>Gunneridae</taxon>
        <taxon>Pentapetalae</taxon>
        <taxon>rosids</taxon>
        <taxon>fabids</taxon>
        <taxon>Fabales</taxon>
        <taxon>Fabaceae</taxon>
        <taxon>Papilionoideae</taxon>
        <taxon>50 kb inversion clade</taxon>
        <taxon>NPAAA clade</taxon>
        <taxon>indigoferoid/millettioid clade</taxon>
        <taxon>Phaseoleae</taxon>
        <taxon>Psophocarpus</taxon>
    </lineage>
</organism>
<proteinExistence type="predicted"/>
<accession>A0AAN9SAL5</accession>
<evidence type="ECO:0000313" key="5">
    <source>
        <dbReference type="EMBL" id="KAK7392674.1"/>
    </source>
</evidence>
<evidence type="ECO:0000313" key="6">
    <source>
        <dbReference type="Proteomes" id="UP001386955"/>
    </source>
</evidence>
<name>A0AAN9SAL5_PSOTE</name>
<dbReference type="Proteomes" id="UP001386955">
    <property type="component" value="Unassembled WGS sequence"/>
</dbReference>
<dbReference type="InterPro" id="IPR044839">
    <property type="entry name" value="NDR1-like"/>
</dbReference>
<dbReference type="PANTHER" id="PTHR31234">
    <property type="entry name" value="LATE EMBRYOGENESIS ABUNDANT (LEA) HYDROXYPROLINE-RICH GLYCOPROTEIN FAMILY"/>
    <property type="match status" value="1"/>
</dbReference>
<protein>
    <recommendedName>
        <fullName evidence="7">Late embryogenesis abundant protein LEA-2 subgroup domain-containing protein</fullName>
    </recommendedName>
</protein>
<evidence type="ECO:0000256" key="3">
    <source>
        <dbReference type="SAM" id="MobiDB-lite"/>
    </source>
</evidence>
<reference evidence="5 6" key="1">
    <citation type="submission" date="2024-01" db="EMBL/GenBank/DDBJ databases">
        <title>The genomes of 5 underutilized Papilionoideae crops provide insights into root nodulation and disease resistanc.</title>
        <authorList>
            <person name="Jiang F."/>
        </authorList>
    </citation>
    <scope>NUCLEOTIDE SEQUENCE [LARGE SCALE GENOMIC DNA]</scope>
    <source>
        <strain evidence="5">DUOXIRENSHENG_FW03</strain>
        <tissue evidence="5">Leaves</tissue>
    </source>
</reference>
<dbReference type="GO" id="GO:0005886">
    <property type="term" value="C:plasma membrane"/>
    <property type="evidence" value="ECO:0007669"/>
    <property type="project" value="TreeGrafter"/>
</dbReference>
<comment type="caution">
    <text evidence="5">The sequence shown here is derived from an EMBL/GenBank/DDBJ whole genome shotgun (WGS) entry which is preliminary data.</text>
</comment>
<dbReference type="AlphaFoldDB" id="A0AAN9SAL5"/>
<keyword evidence="4" id="KW-0812">Transmembrane</keyword>
<dbReference type="EMBL" id="JAYMYS010000005">
    <property type="protein sequence ID" value="KAK7392674.1"/>
    <property type="molecule type" value="Genomic_DNA"/>
</dbReference>